<evidence type="ECO:0000313" key="3">
    <source>
        <dbReference type="Proteomes" id="UP000295176"/>
    </source>
</evidence>
<evidence type="ECO:0000256" key="1">
    <source>
        <dbReference type="SAM" id="SignalP"/>
    </source>
</evidence>
<dbReference type="EMBL" id="SNXX01000016">
    <property type="protein sequence ID" value="TDP91786.1"/>
    <property type="molecule type" value="Genomic_DNA"/>
</dbReference>
<dbReference type="RefSeq" id="WP_114489473.1">
    <property type="nucleotide sequence ID" value="NZ_SNXX01000016.1"/>
</dbReference>
<gene>
    <name evidence="2" type="ORF">C7957_11669</name>
</gene>
<protein>
    <submittedName>
        <fullName evidence="2">Uncharacterized protein</fullName>
    </submittedName>
</protein>
<dbReference type="AlphaFoldDB" id="A0A4R6RZP6"/>
<accession>A0A4R6RZP6</accession>
<proteinExistence type="predicted"/>
<organism evidence="2 3">
    <name type="scientific">Halanaerobium saccharolyticum</name>
    <dbReference type="NCBI Taxonomy" id="43595"/>
    <lineage>
        <taxon>Bacteria</taxon>
        <taxon>Bacillati</taxon>
        <taxon>Bacillota</taxon>
        <taxon>Clostridia</taxon>
        <taxon>Halanaerobiales</taxon>
        <taxon>Halanaerobiaceae</taxon>
        <taxon>Halanaerobium</taxon>
    </lineage>
</organism>
<evidence type="ECO:0000313" key="2">
    <source>
        <dbReference type="EMBL" id="TDP91786.1"/>
    </source>
</evidence>
<sequence length="167" mass="19456">MEKRKHILVLILTLILFLSGTVFAAPEIDIFDNWITSKSKDSESGNTTVEIYQSDYAIPLRVIWKNGEIMIVMKPYKIEELGNEYEIYYQFDDGVTNRVVCEVSQERKSLYLPDQLEKELIEKMMTHESLNIGSFKLPDPTAGNELNYDLNKFDEAVKKYRDLFLTN</sequence>
<feature type="chain" id="PRO_5020373590" evidence="1">
    <location>
        <begin position="25"/>
        <end position="167"/>
    </location>
</feature>
<dbReference type="Proteomes" id="UP000295176">
    <property type="component" value="Unassembled WGS sequence"/>
</dbReference>
<keyword evidence="1" id="KW-0732">Signal</keyword>
<name>A0A4R6RZP6_9FIRM</name>
<reference evidence="2 3" key="1">
    <citation type="submission" date="2019-03" db="EMBL/GenBank/DDBJ databases">
        <title>Subsurface microbial communities from deep shales in Ohio and West Virginia, USA.</title>
        <authorList>
            <person name="Wrighton K."/>
        </authorList>
    </citation>
    <scope>NUCLEOTIDE SEQUENCE [LARGE SCALE GENOMIC DNA]</scope>
    <source>
        <strain evidence="2 3">MSL 7</strain>
    </source>
</reference>
<comment type="caution">
    <text evidence="2">The sequence shown here is derived from an EMBL/GenBank/DDBJ whole genome shotgun (WGS) entry which is preliminary data.</text>
</comment>
<feature type="signal peptide" evidence="1">
    <location>
        <begin position="1"/>
        <end position="24"/>
    </location>
</feature>